<evidence type="ECO:0000313" key="2">
    <source>
        <dbReference type="Proteomes" id="UP001328107"/>
    </source>
</evidence>
<organism evidence="1 2">
    <name type="scientific">Pristionchus mayeri</name>
    <dbReference type="NCBI Taxonomy" id="1317129"/>
    <lineage>
        <taxon>Eukaryota</taxon>
        <taxon>Metazoa</taxon>
        <taxon>Ecdysozoa</taxon>
        <taxon>Nematoda</taxon>
        <taxon>Chromadorea</taxon>
        <taxon>Rhabditida</taxon>
        <taxon>Rhabditina</taxon>
        <taxon>Diplogasteromorpha</taxon>
        <taxon>Diplogasteroidea</taxon>
        <taxon>Neodiplogasteridae</taxon>
        <taxon>Pristionchus</taxon>
    </lineage>
</organism>
<evidence type="ECO:0000313" key="1">
    <source>
        <dbReference type="EMBL" id="GMR59862.1"/>
    </source>
</evidence>
<dbReference type="AlphaFoldDB" id="A0AAN5IBE2"/>
<sequence>VHASVYEWFALTSSSIKDQPGQEGISISFNSIANTRIGTTQTAHRGCSIRPQMAEVTDWTGWSTRQTMNWLLYLHEWISKGTRVDEDGTDCNALLLRTEVVLISSQTCISEWLALLGNGVK</sequence>
<dbReference type="Proteomes" id="UP001328107">
    <property type="component" value="Unassembled WGS sequence"/>
</dbReference>
<accession>A0AAN5IBE2</accession>
<comment type="caution">
    <text evidence="1">The sequence shown here is derived from an EMBL/GenBank/DDBJ whole genome shotgun (WGS) entry which is preliminary data.</text>
</comment>
<dbReference type="EMBL" id="BTRK01000006">
    <property type="protein sequence ID" value="GMR59862.1"/>
    <property type="molecule type" value="Genomic_DNA"/>
</dbReference>
<name>A0AAN5IBE2_9BILA</name>
<gene>
    <name evidence="1" type="ORF">PMAYCL1PPCAC_30057</name>
</gene>
<reference evidence="2" key="1">
    <citation type="submission" date="2022-10" db="EMBL/GenBank/DDBJ databases">
        <title>Genome assembly of Pristionchus species.</title>
        <authorList>
            <person name="Yoshida K."/>
            <person name="Sommer R.J."/>
        </authorList>
    </citation>
    <scope>NUCLEOTIDE SEQUENCE [LARGE SCALE GENOMIC DNA]</scope>
    <source>
        <strain evidence="2">RS5460</strain>
    </source>
</reference>
<proteinExistence type="predicted"/>
<feature type="non-terminal residue" evidence="1">
    <location>
        <position position="1"/>
    </location>
</feature>
<feature type="non-terminal residue" evidence="1">
    <location>
        <position position="121"/>
    </location>
</feature>
<keyword evidence="2" id="KW-1185">Reference proteome</keyword>
<protein>
    <submittedName>
        <fullName evidence="1">Uncharacterized protein</fullName>
    </submittedName>
</protein>